<evidence type="ECO:0000313" key="2">
    <source>
        <dbReference type="Proteomes" id="UP001172756"/>
    </source>
</evidence>
<name>A0AB35MGE7_9MICO</name>
<proteinExistence type="predicted"/>
<accession>A0AB35MGE7</accession>
<dbReference type="AlphaFoldDB" id="A0AB35MGE7"/>
<dbReference type="SUPFAM" id="SSF48371">
    <property type="entry name" value="ARM repeat"/>
    <property type="match status" value="1"/>
</dbReference>
<protein>
    <recommendedName>
        <fullName evidence="3">Leucine rich repeat variant</fullName>
    </recommendedName>
</protein>
<evidence type="ECO:0008006" key="3">
    <source>
        <dbReference type="Google" id="ProtNLM"/>
    </source>
</evidence>
<dbReference type="EMBL" id="JAUHQB010000002">
    <property type="protein sequence ID" value="MDN4482793.1"/>
    <property type="molecule type" value="Genomic_DNA"/>
</dbReference>
<dbReference type="RefSeq" id="WP_301159829.1">
    <property type="nucleotide sequence ID" value="NZ_JAUHQB010000002.1"/>
</dbReference>
<dbReference type="Gene3D" id="1.25.10.10">
    <property type="entry name" value="Leucine-rich Repeat Variant"/>
    <property type="match status" value="1"/>
</dbReference>
<comment type="caution">
    <text evidence="1">The sequence shown here is derived from an EMBL/GenBank/DDBJ whole genome shotgun (WGS) entry which is preliminary data.</text>
</comment>
<dbReference type="Proteomes" id="UP001172756">
    <property type="component" value="Unassembled WGS sequence"/>
</dbReference>
<sequence>MARGFNYAPINDPLVDEAASPGLAKDRILALADSRNALVRSTIAAREDCPFGLMASMAHDFSSDVRAALARNPRLLHSVMEHLSRDKSVDVLVALTENPSVTSEILDALVGHRKRDVQQAAASAMDALRTRQASEDAHTPELRDRVFEQAAARRAEALAAASTEGALEGAIAAVAADPPEVEPEVRVRTAPVRGFKPPIEA</sequence>
<dbReference type="InterPro" id="IPR016024">
    <property type="entry name" value="ARM-type_fold"/>
</dbReference>
<organism evidence="1 2">
    <name type="scientific">Demequina lignilytica</name>
    <dbReference type="NCBI Taxonomy" id="3051663"/>
    <lineage>
        <taxon>Bacteria</taxon>
        <taxon>Bacillati</taxon>
        <taxon>Actinomycetota</taxon>
        <taxon>Actinomycetes</taxon>
        <taxon>Micrococcales</taxon>
        <taxon>Demequinaceae</taxon>
        <taxon>Demequina</taxon>
    </lineage>
</organism>
<reference evidence="1 2" key="1">
    <citation type="submission" date="2023-06" db="EMBL/GenBank/DDBJ databases">
        <title>SYSU T0a273.</title>
        <authorList>
            <person name="Gao L."/>
            <person name="Fang B.-Z."/>
            <person name="Li W.-J."/>
        </authorList>
    </citation>
    <scope>NUCLEOTIDE SEQUENCE [LARGE SCALE GENOMIC DNA]</scope>
    <source>
        <strain evidence="1 2">SYSU T0a273</strain>
    </source>
</reference>
<evidence type="ECO:0000313" key="1">
    <source>
        <dbReference type="EMBL" id="MDN4482793.1"/>
    </source>
</evidence>
<dbReference type="InterPro" id="IPR011989">
    <property type="entry name" value="ARM-like"/>
</dbReference>
<gene>
    <name evidence="1" type="ORF">QQ002_04460</name>
</gene>